<protein>
    <submittedName>
        <fullName evidence="1">Uncharacterized protein</fullName>
    </submittedName>
</protein>
<dbReference type="EMBL" id="JBHLVO010000011">
    <property type="protein sequence ID" value="MFC0272628.1"/>
    <property type="molecule type" value="Genomic_DNA"/>
</dbReference>
<sequence>MSNVSIPRPPDVVTILWERNPLKRRAPRTIVEATVIGNADPCDRFLENGEQLVCAEDCLLDNGFKKVFEERLGVFGLSVFVRES</sequence>
<dbReference type="Proteomes" id="UP001589854">
    <property type="component" value="Unassembled WGS sequence"/>
</dbReference>
<reference evidence="1 2" key="1">
    <citation type="submission" date="2024-09" db="EMBL/GenBank/DDBJ databases">
        <authorList>
            <person name="Sun Q."/>
            <person name="Mori K."/>
        </authorList>
    </citation>
    <scope>NUCLEOTIDE SEQUENCE [LARGE SCALE GENOMIC DNA]</scope>
    <source>
        <strain evidence="1 2">CCM 7228</strain>
    </source>
</reference>
<name>A0ABV6GG13_9BACI</name>
<accession>A0ABV6GG13</accession>
<dbReference type="RefSeq" id="WP_378935134.1">
    <property type="nucleotide sequence ID" value="NZ_JBHLVO010000011.1"/>
</dbReference>
<keyword evidence="2" id="KW-1185">Reference proteome</keyword>
<proteinExistence type="predicted"/>
<evidence type="ECO:0000313" key="1">
    <source>
        <dbReference type="EMBL" id="MFC0272628.1"/>
    </source>
</evidence>
<gene>
    <name evidence="1" type="ORF">ACFFIX_14425</name>
</gene>
<evidence type="ECO:0000313" key="2">
    <source>
        <dbReference type="Proteomes" id="UP001589854"/>
    </source>
</evidence>
<comment type="caution">
    <text evidence="1">The sequence shown here is derived from an EMBL/GenBank/DDBJ whole genome shotgun (WGS) entry which is preliminary data.</text>
</comment>
<organism evidence="1 2">
    <name type="scientific">Metabacillus herbersteinensis</name>
    <dbReference type="NCBI Taxonomy" id="283816"/>
    <lineage>
        <taxon>Bacteria</taxon>
        <taxon>Bacillati</taxon>
        <taxon>Bacillota</taxon>
        <taxon>Bacilli</taxon>
        <taxon>Bacillales</taxon>
        <taxon>Bacillaceae</taxon>
        <taxon>Metabacillus</taxon>
    </lineage>
</organism>